<protein>
    <submittedName>
        <fullName evidence="1">Uncharacterized protein</fullName>
    </submittedName>
</protein>
<accession>A0A478FR15</accession>
<reference evidence="1 2" key="1">
    <citation type="submission" date="2019-01" db="EMBL/GenBank/DDBJ databases">
        <title>Draft genome sequences of Candidatus Mycoplasma haemohominis SWG34-3 identified from a patient with pyrexia, anemia and liver dysfunction.</title>
        <authorList>
            <person name="Sekizuka T."/>
            <person name="Hattori N."/>
            <person name="Katano H."/>
            <person name="Takuma T."/>
            <person name="Ito T."/>
            <person name="Arai N."/>
            <person name="Yanai R."/>
            <person name="Ishii S."/>
            <person name="Miura Y."/>
            <person name="Tokunaga T."/>
            <person name="Watanabe H."/>
            <person name="Nomura N."/>
            <person name="Eguchi J."/>
            <person name="Arai T."/>
            <person name="Hasegawa H."/>
            <person name="Nakamaki T."/>
            <person name="Wakita T."/>
            <person name="Niki Y."/>
            <person name="Kuroda M."/>
        </authorList>
    </citation>
    <scope>NUCLEOTIDE SEQUENCE [LARGE SCALE GENOMIC DNA]</scope>
    <source>
        <strain evidence="1">SWG34-3</strain>
    </source>
</reference>
<dbReference type="Gene3D" id="3.90.320.10">
    <property type="match status" value="1"/>
</dbReference>
<dbReference type="AlphaFoldDB" id="A0A478FR15"/>
<dbReference type="EMBL" id="BIMN01000006">
    <property type="protein sequence ID" value="GCE63933.1"/>
    <property type="molecule type" value="Genomic_DNA"/>
</dbReference>
<proteinExistence type="predicted"/>
<gene>
    <name evidence="1" type="ORF">MHSWG343_09400</name>
</gene>
<evidence type="ECO:0000313" key="2">
    <source>
        <dbReference type="Proteomes" id="UP000324831"/>
    </source>
</evidence>
<sequence>MMFKLSETEKINLEEQLIEYVNKYLTEYKFEQQYELSSHNTKYKSYENIRIFGKPKAISFSNSKPDALLDIQLNEFAGQKNQSLSPHLSHILQLATYLYLFQINTGFICWWDVSYINEIISENPLQLISSTPKITYYDLKPKCKGFKSREIKVTILKEWKSKRSPITIWKIQINDMSNLENIFQEISNWWKDKLRISPKKREEF</sequence>
<comment type="caution">
    <text evidence="1">The sequence shown here is derived from an EMBL/GenBank/DDBJ whole genome shotgun (WGS) entry which is preliminary data.</text>
</comment>
<name>A0A478FR15_9MOLU</name>
<dbReference type="InterPro" id="IPR011604">
    <property type="entry name" value="PDDEXK-like_dom_sf"/>
</dbReference>
<evidence type="ECO:0000313" key="1">
    <source>
        <dbReference type="EMBL" id="GCE63933.1"/>
    </source>
</evidence>
<organism evidence="1 2">
    <name type="scientific">Candidatus Mycoplasma haematohominis</name>
    <dbReference type="NCBI Taxonomy" id="1494318"/>
    <lineage>
        <taxon>Bacteria</taxon>
        <taxon>Bacillati</taxon>
        <taxon>Mycoplasmatota</taxon>
        <taxon>Mollicutes</taxon>
        <taxon>Mycoplasmataceae</taxon>
        <taxon>Mycoplasma</taxon>
    </lineage>
</organism>
<dbReference type="Proteomes" id="UP000324831">
    <property type="component" value="Unassembled WGS sequence"/>
</dbReference>